<feature type="region of interest" description="Disordered" evidence="1">
    <location>
        <begin position="1"/>
        <end position="24"/>
    </location>
</feature>
<dbReference type="NCBIfam" id="TIGR00616">
    <property type="entry name" value="rect"/>
    <property type="match status" value="1"/>
</dbReference>
<dbReference type="GO" id="GO:0003677">
    <property type="term" value="F:DNA binding"/>
    <property type="evidence" value="ECO:0007669"/>
    <property type="project" value="InterPro"/>
</dbReference>
<dbReference type="Proteomes" id="UP001236014">
    <property type="component" value="Chromosome"/>
</dbReference>
<dbReference type="RefSeq" id="WP_285966737.1">
    <property type="nucleotide sequence ID" value="NZ_CP127294.1"/>
</dbReference>
<feature type="compositionally biased region" description="Low complexity" evidence="1">
    <location>
        <begin position="267"/>
        <end position="280"/>
    </location>
</feature>
<dbReference type="Pfam" id="PF03837">
    <property type="entry name" value="RecT"/>
    <property type="match status" value="1"/>
</dbReference>
<dbReference type="KEGG" id="acab:QRX50_31445"/>
<dbReference type="GO" id="GO:0006259">
    <property type="term" value="P:DNA metabolic process"/>
    <property type="evidence" value="ECO:0007669"/>
    <property type="project" value="InterPro"/>
</dbReference>
<reference evidence="2 3" key="1">
    <citation type="submission" date="2023-06" db="EMBL/GenBank/DDBJ databases">
        <authorList>
            <person name="Oyuntsetseg B."/>
            <person name="Kim S.B."/>
        </authorList>
    </citation>
    <scope>NUCLEOTIDE SEQUENCE [LARGE SCALE GENOMIC DNA]</scope>
    <source>
        <strain evidence="2 3">2-15</strain>
    </source>
</reference>
<accession>A0A9Y2IBB8</accession>
<sequence>MSNETARNAIAQRKDANNGGGQVVKAKDPWRDLIDKQKTEIGRALTGTALDPERFTRVALTVIKKTPALMRCDPTSILGALMTSAQLGLEPGPLGEAYLVPYGKECQFIVGYQGMIKLAWNSGQIRHIDADVVHENDGFIYQKGAEPKLVHEPALSNRGEVRCYYAVASFKNGGHVSVVLSPDDVEKYRQRSASVKAGRKSPWDTDYDAMAKKTCIRRLATFLPMATGLARAITADESVRRDLGASIDEITSDVIDAELVEEPSGQAEAPVAAGAPAEGAWGSSYEDGEGE</sequence>
<dbReference type="InterPro" id="IPR018330">
    <property type="entry name" value="RecT_fam"/>
</dbReference>
<evidence type="ECO:0000313" key="2">
    <source>
        <dbReference type="EMBL" id="WIX75975.1"/>
    </source>
</evidence>
<keyword evidence="3" id="KW-1185">Reference proteome</keyword>
<dbReference type="AlphaFoldDB" id="A0A9Y2IBB8"/>
<dbReference type="EMBL" id="CP127294">
    <property type="protein sequence ID" value="WIX75975.1"/>
    <property type="molecule type" value="Genomic_DNA"/>
</dbReference>
<proteinExistence type="predicted"/>
<feature type="region of interest" description="Disordered" evidence="1">
    <location>
        <begin position="262"/>
        <end position="291"/>
    </location>
</feature>
<gene>
    <name evidence="2" type="ORF">QRX50_31445</name>
</gene>
<evidence type="ECO:0000313" key="3">
    <source>
        <dbReference type="Proteomes" id="UP001236014"/>
    </source>
</evidence>
<organism evidence="2 3">
    <name type="scientific">Amycolatopsis carbonis</name>
    <dbReference type="NCBI Taxonomy" id="715471"/>
    <lineage>
        <taxon>Bacteria</taxon>
        <taxon>Bacillati</taxon>
        <taxon>Actinomycetota</taxon>
        <taxon>Actinomycetes</taxon>
        <taxon>Pseudonocardiales</taxon>
        <taxon>Pseudonocardiaceae</taxon>
        <taxon>Amycolatopsis</taxon>
    </lineage>
</organism>
<dbReference type="InterPro" id="IPR004590">
    <property type="entry name" value="ssDNA_annealing_RecT"/>
</dbReference>
<name>A0A9Y2IBB8_9PSEU</name>
<protein>
    <submittedName>
        <fullName evidence="2">Recombinase RecT</fullName>
    </submittedName>
</protein>
<evidence type="ECO:0000256" key="1">
    <source>
        <dbReference type="SAM" id="MobiDB-lite"/>
    </source>
</evidence>